<dbReference type="InterPro" id="IPR050765">
    <property type="entry name" value="Riboflavin_Biosynth_HTPR"/>
</dbReference>
<dbReference type="PANTHER" id="PTHR38011">
    <property type="entry name" value="DIHYDROFOLATE REDUCTASE FAMILY PROTEIN (AFU_ORTHOLOGUE AFUA_8G06820)"/>
    <property type="match status" value="1"/>
</dbReference>
<gene>
    <name evidence="5" type="ORF">VPK24_08385</name>
</gene>
<dbReference type="Gene3D" id="3.40.430.10">
    <property type="entry name" value="Dihydrofolate Reductase, subunit A"/>
    <property type="match status" value="1"/>
</dbReference>
<dbReference type="Pfam" id="PF01872">
    <property type="entry name" value="RibD_C"/>
    <property type="match status" value="1"/>
</dbReference>
<comment type="pathway">
    <text evidence="1">Cofactor biosynthesis; riboflavin biosynthesis.</text>
</comment>
<keyword evidence="2" id="KW-0521">NADP</keyword>
<keyword evidence="6" id="KW-1185">Reference proteome</keyword>
<name>A0ABW7CCC3_9CYAN</name>
<comment type="caution">
    <text evidence="5">The sequence shown here is derived from an EMBL/GenBank/DDBJ whole genome shotgun (WGS) entry which is preliminary data.</text>
</comment>
<dbReference type="Proteomes" id="UP001604335">
    <property type="component" value="Unassembled WGS sequence"/>
</dbReference>
<dbReference type="SUPFAM" id="SSF53597">
    <property type="entry name" value="Dihydrofolate reductase-like"/>
    <property type="match status" value="1"/>
</dbReference>
<dbReference type="RefSeq" id="WP_393012113.1">
    <property type="nucleotide sequence ID" value="NZ_JAZAQF010000049.1"/>
</dbReference>
<evidence type="ECO:0000256" key="3">
    <source>
        <dbReference type="ARBA" id="ARBA00023002"/>
    </source>
</evidence>
<evidence type="ECO:0000259" key="4">
    <source>
        <dbReference type="Pfam" id="PF01872"/>
    </source>
</evidence>
<dbReference type="PANTHER" id="PTHR38011:SF7">
    <property type="entry name" value="2,5-DIAMINO-6-RIBOSYLAMINO-4(3H)-PYRIMIDINONE 5'-PHOSPHATE REDUCTASE"/>
    <property type="match status" value="1"/>
</dbReference>
<accession>A0ABW7CCC3</accession>
<dbReference type="InterPro" id="IPR002734">
    <property type="entry name" value="RibDG_C"/>
</dbReference>
<evidence type="ECO:0000256" key="2">
    <source>
        <dbReference type="ARBA" id="ARBA00022857"/>
    </source>
</evidence>
<dbReference type="InterPro" id="IPR024072">
    <property type="entry name" value="DHFR-like_dom_sf"/>
</dbReference>
<evidence type="ECO:0000313" key="6">
    <source>
        <dbReference type="Proteomes" id="UP001604335"/>
    </source>
</evidence>
<evidence type="ECO:0000313" key="5">
    <source>
        <dbReference type="EMBL" id="MFG3817653.1"/>
    </source>
</evidence>
<feature type="domain" description="Bacterial bifunctional deaminase-reductase C-terminal" evidence="4">
    <location>
        <begin position="5"/>
        <end position="235"/>
    </location>
</feature>
<reference evidence="6" key="1">
    <citation type="journal article" date="2024" name="Algal Res.">
        <title>Biochemical, toxicological and genomic investigation of a high-biomass producing Limnothrix strain isolated from Italian shallow drinking water reservoir.</title>
        <authorList>
            <person name="Simonazzi M."/>
            <person name="Shishido T.K."/>
            <person name="Delbaje E."/>
            <person name="Wahlsten M."/>
            <person name="Fewer D.P."/>
            <person name="Sivonen K."/>
            <person name="Pezzolesi L."/>
            <person name="Pistocchi R."/>
        </authorList>
    </citation>
    <scope>NUCLEOTIDE SEQUENCE [LARGE SCALE GENOMIC DNA]</scope>
    <source>
        <strain evidence="6">LRLZ20PSL1</strain>
    </source>
</reference>
<evidence type="ECO:0000256" key="1">
    <source>
        <dbReference type="ARBA" id="ARBA00005104"/>
    </source>
</evidence>
<proteinExistence type="predicted"/>
<sequence>MNDRPQITVVFAITADGKISDAHGSPGRFGSPADRAHLEKQVAQADAVLMGAGTLRSEGLAMPVLSPELIQERIDQGKPPQPTQIICSASGAIDPGYGFFRQAVPRWLLTTEAGSRQWLDRWSASGDSEDPFPHSKATNGFDRILLGPLGDRDFQWPEILAQLAQEGIQQLAVLGGGNLVGSLLSMRAIDHLWLTVCPLLVGGAAAPTPMDGVGLPLHGAQWLNLVSAEAQGQEVFLHYQRRDTEP</sequence>
<keyword evidence="3" id="KW-0560">Oxidoreductase</keyword>
<organism evidence="5 6">
    <name type="scientific">Limnothrix redekei LRLZ20PSL1</name>
    <dbReference type="NCBI Taxonomy" id="3112953"/>
    <lineage>
        <taxon>Bacteria</taxon>
        <taxon>Bacillati</taxon>
        <taxon>Cyanobacteriota</taxon>
        <taxon>Cyanophyceae</taxon>
        <taxon>Pseudanabaenales</taxon>
        <taxon>Pseudanabaenaceae</taxon>
        <taxon>Limnothrix</taxon>
    </lineage>
</organism>
<protein>
    <submittedName>
        <fullName evidence="5">RibD family protein</fullName>
    </submittedName>
</protein>
<dbReference type="EMBL" id="JAZAQF010000049">
    <property type="protein sequence ID" value="MFG3817653.1"/>
    <property type="molecule type" value="Genomic_DNA"/>
</dbReference>